<keyword evidence="2" id="KW-0663">Pyridoxal phosphate</keyword>
<dbReference type="InterPro" id="IPR015422">
    <property type="entry name" value="PyrdxlP-dep_Trfase_small"/>
</dbReference>
<accession>A0A1H7ZX89</accession>
<keyword evidence="6" id="KW-0456">Lyase</keyword>
<dbReference type="InterPro" id="IPR015424">
    <property type="entry name" value="PyrdxlP-dep_Trfase"/>
</dbReference>
<evidence type="ECO:0000256" key="1">
    <source>
        <dbReference type="ARBA" id="ARBA00001933"/>
    </source>
</evidence>
<proteinExistence type="inferred from homology"/>
<gene>
    <name evidence="6" type="ORF">SAMN04515666_11621</name>
</gene>
<dbReference type="InterPro" id="IPR015421">
    <property type="entry name" value="PyrdxlP-dep_Trfase_major"/>
</dbReference>
<evidence type="ECO:0000313" key="6">
    <source>
        <dbReference type="EMBL" id="SEM62208.1"/>
    </source>
</evidence>
<dbReference type="AlphaFoldDB" id="A0A1H7ZX89"/>
<dbReference type="STRING" id="1036779.SAMN04515666_11621"/>
<evidence type="ECO:0000256" key="4">
    <source>
        <dbReference type="RuleBase" id="RU004504"/>
    </source>
</evidence>
<dbReference type="InterPro" id="IPR000192">
    <property type="entry name" value="Aminotrans_V_dom"/>
</dbReference>
<dbReference type="GO" id="GO:0016829">
    <property type="term" value="F:lyase activity"/>
    <property type="evidence" value="ECO:0007669"/>
    <property type="project" value="UniProtKB-KW"/>
</dbReference>
<organism evidence="6 7">
    <name type="scientific">Bosea lupini</name>
    <dbReference type="NCBI Taxonomy" id="1036779"/>
    <lineage>
        <taxon>Bacteria</taxon>
        <taxon>Pseudomonadati</taxon>
        <taxon>Pseudomonadota</taxon>
        <taxon>Alphaproteobacteria</taxon>
        <taxon>Hyphomicrobiales</taxon>
        <taxon>Boseaceae</taxon>
        <taxon>Bosea</taxon>
    </lineage>
</organism>
<sequence>MSRLDIKALRAETPGCATSIHFNHAGASLMSAGTLAAVTEQLQREALYGPHEASVAVQGRLDQARADAARLLNATPAEIAFTPSGSAGWGLAFAALPPLRAGDRILVGRQEWGGNLATMQRAAARSGARIEMIPCREDGSVDPEALAGMIDERVRLVALTWLPANGGLINDAAAVGRVTRAAGIPYFVDAGQALGQIPVDVEAIGCDVLKGAGRKHLRGPRGTAILYARASLRQRLDPVFSDVLSAPWTAQGPVPRGDARIFETSEHAVALLLGLGVALHEALALGVPAIRDQIDLTARRLRAELATIDGVTIHDLGQQRSGLVSFTVGDLDVNAVKNRLASAGISVGANGPAYTPFDMEARGLAGIVRASVSYLTSEQDIERLLAAVHDIARTC</sequence>
<dbReference type="InterPro" id="IPR020578">
    <property type="entry name" value="Aminotrans_V_PyrdxlP_BS"/>
</dbReference>
<dbReference type="RefSeq" id="WP_091842795.1">
    <property type="nucleotide sequence ID" value="NZ_FOAN01000016.1"/>
</dbReference>
<dbReference type="OrthoDB" id="9804366at2"/>
<evidence type="ECO:0000256" key="3">
    <source>
        <dbReference type="RuleBase" id="RU004075"/>
    </source>
</evidence>
<evidence type="ECO:0000259" key="5">
    <source>
        <dbReference type="Pfam" id="PF00266"/>
    </source>
</evidence>
<dbReference type="PANTHER" id="PTHR43586">
    <property type="entry name" value="CYSTEINE DESULFURASE"/>
    <property type="match status" value="1"/>
</dbReference>
<protein>
    <submittedName>
        <fullName evidence="6">Selenocysteine lyase/Cysteine desulfurase</fullName>
    </submittedName>
</protein>
<dbReference type="PROSITE" id="PS00595">
    <property type="entry name" value="AA_TRANSFER_CLASS_5"/>
    <property type="match status" value="1"/>
</dbReference>
<evidence type="ECO:0000256" key="2">
    <source>
        <dbReference type="ARBA" id="ARBA00022898"/>
    </source>
</evidence>
<comment type="cofactor">
    <cofactor evidence="1 4">
        <name>pyridoxal 5'-phosphate</name>
        <dbReference type="ChEBI" id="CHEBI:597326"/>
    </cofactor>
</comment>
<dbReference type="SUPFAM" id="SSF53383">
    <property type="entry name" value="PLP-dependent transferases"/>
    <property type="match status" value="1"/>
</dbReference>
<comment type="similarity">
    <text evidence="3">Belongs to the class-V pyridoxal-phosphate-dependent aminotransferase family.</text>
</comment>
<evidence type="ECO:0000313" key="7">
    <source>
        <dbReference type="Proteomes" id="UP000199664"/>
    </source>
</evidence>
<dbReference type="Gene3D" id="3.40.640.10">
    <property type="entry name" value="Type I PLP-dependent aspartate aminotransferase-like (Major domain)"/>
    <property type="match status" value="1"/>
</dbReference>
<dbReference type="EMBL" id="FOAN01000016">
    <property type="protein sequence ID" value="SEM62208.1"/>
    <property type="molecule type" value="Genomic_DNA"/>
</dbReference>
<dbReference type="PANTHER" id="PTHR43586:SF24">
    <property type="entry name" value="BLR4730 PROTEIN"/>
    <property type="match status" value="1"/>
</dbReference>
<dbReference type="Gene3D" id="3.90.1150.10">
    <property type="entry name" value="Aspartate Aminotransferase, domain 1"/>
    <property type="match status" value="1"/>
</dbReference>
<name>A0A1H7ZX89_9HYPH</name>
<dbReference type="Proteomes" id="UP000199664">
    <property type="component" value="Unassembled WGS sequence"/>
</dbReference>
<dbReference type="Pfam" id="PF00266">
    <property type="entry name" value="Aminotran_5"/>
    <property type="match status" value="1"/>
</dbReference>
<reference evidence="7" key="1">
    <citation type="submission" date="2016-10" db="EMBL/GenBank/DDBJ databases">
        <authorList>
            <person name="Varghese N."/>
            <person name="Submissions S."/>
        </authorList>
    </citation>
    <scope>NUCLEOTIDE SEQUENCE [LARGE SCALE GENOMIC DNA]</scope>
    <source>
        <strain evidence="7">LMG 26383,CCUG 61248,R- 45681</strain>
    </source>
</reference>
<keyword evidence="7" id="KW-1185">Reference proteome</keyword>
<feature type="domain" description="Aminotransferase class V" evidence="5">
    <location>
        <begin position="24"/>
        <end position="384"/>
    </location>
</feature>